<reference evidence="2 3" key="1">
    <citation type="submission" date="2021-05" db="EMBL/GenBank/DDBJ databases">
        <title>Complete genome of Nocardioides aquaticus KCTC 9944T isolated from meromictic and hypersaline Ekho Lake, Antarctica.</title>
        <authorList>
            <person name="Hwang K."/>
            <person name="Kim K.M."/>
            <person name="Choe H."/>
        </authorList>
    </citation>
    <scope>NUCLEOTIDE SEQUENCE [LARGE SCALE GENOMIC DNA]</scope>
    <source>
        <strain evidence="2 3">KCTC 9944</strain>
    </source>
</reference>
<protein>
    <submittedName>
        <fullName evidence="2">Uncharacterized protein</fullName>
    </submittedName>
</protein>
<evidence type="ECO:0000256" key="1">
    <source>
        <dbReference type="SAM" id="Phobius"/>
    </source>
</evidence>
<gene>
    <name evidence="2" type="ORF">ENKNEFLB_01332</name>
</gene>
<name>A0ABX8EFS2_9ACTN</name>
<evidence type="ECO:0000313" key="2">
    <source>
        <dbReference type="EMBL" id="QVT78952.1"/>
    </source>
</evidence>
<organism evidence="2 3">
    <name type="scientific">Nocardioides aquaticus</name>
    <dbReference type="NCBI Taxonomy" id="160826"/>
    <lineage>
        <taxon>Bacteria</taxon>
        <taxon>Bacillati</taxon>
        <taxon>Actinomycetota</taxon>
        <taxon>Actinomycetes</taxon>
        <taxon>Propionibacteriales</taxon>
        <taxon>Nocardioidaceae</taxon>
        <taxon>Nocardioides</taxon>
    </lineage>
</organism>
<dbReference type="EMBL" id="CP075371">
    <property type="protein sequence ID" value="QVT78952.1"/>
    <property type="molecule type" value="Genomic_DNA"/>
</dbReference>
<accession>A0ABX8EFS2</accession>
<feature type="transmembrane region" description="Helical" evidence="1">
    <location>
        <begin position="21"/>
        <end position="43"/>
    </location>
</feature>
<evidence type="ECO:0000313" key="3">
    <source>
        <dbReference type="Proteomes" id="UP000679307"/>
    </source>
</evidence>
<sequence length="108" mass="12339">MHMAEQQQTALQRWGSQKRPWWFWVLLVVVVVPLIGLGLLSLLQMGQSPEDLRIELDARYVEEIDIETTPDGSGGYRDVVVIDGESRYDCSEKDGFVTCDDEPRPTEQ</sequence>
<keyword evidence="1" id="KW-1133">Transmembrane helix</keyword>
<keyword evidence="1" id="KW-0812">Transmembrane</keyword>
<proteinExistence type="predicted"/>
<dbReference type="Proteomes" id="UP000679307">
    <property type="component" value="Chromosome"/>
</dbReference>
<keyword evidence="1" id="KW-0472">Membrane</keyword>
<keyword evidence="3" id="KW-1185">Reference proteome</keyword>